<keyword evidence="1" id="KW-0732">Signal</keyword>
<organism evidence="2 3">
    <name type="scientific">Dimorphilus gyrociliatus</name>
    <dbReference type="NCBI Taxonomy" id="2664684"/>
    <lineage>
        <taxon>Eukaryota</taxon>
        <taxon>Metazoa</taxon>
        <taxon>Spiralia</taxon>
        <taxon>Lophotrochozoa</taxon>
        <taxon>Annelida</taxon>
        <taxon>Polychaeta</taxon>
        <taxon>Polychaeta incertae sedis</taxon>
        <taxon>Dinophilidae</taxon>
        <taxon>Dimorphilus</taxon>
    </lineage>
</organism>
<feature type="chain" id="PRO_5029806105" evidence="1">
    <location>
        <begin position="20"/>
        <end position="404"/>
    </location>
</feature>
<evidence type="ECO:0000256" key="1">
    <source>
        <dbReference type="SAM" id="SignalP"/>
    </source>
</evidence>
<feature type="signal peptide" evidence="1">
    <location>
        <begin position="1"/>
        <end position="19"/>
    </location>
</feature>
<gene>
    <name evidence="2" type="ORF">DGYR_LOCUS11819</name>
</gene>
<dbReference type="Proteomes" id="UP000549394">
    <property type="component" value="Unassembled WGS sequence"/>
</dbReference>
<sequence length="404" mass="46447">MDVWIVYFFLFKIFFISEATIYKPGAGCFCNLQSTDSIKVLKNPQMLFIECLWPYLTFEKQLEMLGPDVVNKGEIERIRDGYGAEEKDFQKVKKCEFNQNNRTLLGLDIRCVESEIYTLNKSSEQPDHLLVKNLIKPSKVTNAMYCRNSPPIAINDCKSDTLSTVNLEMNILSVPYFKIYRSTSALCNANFKTVCYLEVITSDDDTGVNYSVDQLFNGQKCKVKPKIEVVKIAIFYFTGYDQLTGKLPFIVSEQLELSSLIFKNATINQLSEIESYLTDTPGKLIIQASCDCHALWLLNVYQVRARKGYSKRLDTLKFCRGHELEGGSLLKLTLRYFNEIEPEMPSNPKLKFAWEISRMVNSVKNIDFKSNCTDLYQLYNNVSAVCQNYTAMFLIILLTTLNYF</sequence>
<comment type="caution">
    <text evidence="2">The sequence shown here is derived from an EMBL/GenBank/DDBJ whole genome shotgun (WGS) entry which is preliminary data.</text>
</comment>
<keyword evidence="3" id="KW-1185">Reference proteome</keyword>
<dbReference type="AlphaFoldDB" id="A0A7I8W8L5"/>
<name>A0A7I8W8L5_9ANNE</name>
<accession>A0A7I8W8L5</accession>
<proteinExistence type="predicted"/>
<reference evidence="2 3" key="1">
    <citation type="submission" date="2020-08" db="EMBL/GenBank/DDBJ databases">
        <authorList>
            <person name="Hejnol A."/>
        </authorList>
    </citation>
    <scope>NUCLEOTIDE SEQUENCE [LARGE SCALE GENOMIC DNA]</scope>
</reference>
<evidence type="ECO:0000313" key="3">
    <source>
        <dbReference type="Proteomes" id="UP000549394"/>
    </source>
</evidence>
<dbReference type="EMBL" id="CAJFCJ010000020">
    <property type="protein sequence ID" value="CAD5124247.1"/>
    <property type="molecule type" value="Genomic_DNA"/>
</dbReference>
<protein>
    <submittedName>
        <fullName evidence="2">DgyrCDS12544</fullName>
    </submittedName>
</protein>
<evidence type="ECO:0000313" key="2">
    <source>
        <dbReference type="EMBL" id="CAD5124247.1"/>
    </source>
</evidence>